<reference evidence="1 2" key="1">
    <citation type="submission" date="2023-01" db="EMBL/GenBank/DDBJ databases">
        <title>Genome-based reclassification of Anoxybacillus geothermalis as a later heterotypic synonym of Anoxybacillus rupiensis.</title>
        <authorList>
            <person name="Inan Bektas K."/>
            <person name="Canakci S."/>
            <person name="Belduz A.A."/>
            <person name="Guler H.H."/>
        </authorList>
    </citation>
    <scope>NUCLEOTIDE SEQUENCE [LARGE SCALE GENOMIC DNA]</scope>
    <source>
        <strain evidence="1 2">DSM 17127</strain>
    </source>
</reference>
<proteinExistence type="predicted"/>
<organism evidence="1 2">
    <name type="scientific">Anoxybacteroides rupiense</name>
    <dbReference type="NCBI Taxonomy" id="311460"/>
    <lineage>
        <taxon>Bacteria</taxon>
        <taxon>Bacillati</taxon>
        <taxon>Bacillota</taxon>
        <taxon>Bacilli</taxon>
        <taxon>Bacillales</taxon>
        <taxon>Anoxybacillaceae</taxon>
        <taxon>Anoxybacteroides</taxon>
    </lineage>
</organism>
<sequence length="66" mass="7652">MGRERYVSKFIVRKACPTVVPAHCGEINIDTFNEMEIVMKHDRRMSSTSCTRMFTSQLPLIEQAIF</sequence>
<protein>
    <submittedName>
        <fullName evidence="1">Uncharacterized protein</fullName>
    </submittedName>
</protein>
<dbReference type="EMBL" id="JAQOTG010000006">
    <property type="protein sequence ID" value="MDE8563889.1"/>
    <property type="molecule type" value="Genomic_DNA"/>
</dbReference>
<gene>
    <name evidence="1" type="ORF">PNH38_08325</name>
</gene>
<comment type="caution">
    <text evidence="1">The sequence shown here is derived from an EMBL/GenBank/DDBJ whole genome shotgun (WGS) entry which is preliminary data.</text>
</comment>
<evidence type="ECO:0000313" key="2">
    <source>
        <dbReference type="Proteomes" id="UP001213979"/>
    </source>
</evidence>
<keyword evidence="2" id="KW-1185">Reference proteome</keyword>
<evidence type="ECO:0000313" key="1">
    <source>
        <dbReference type="EMBL" id="MDE8563889.1"/>
    </source>
</evidence>
<name>A0ABT5W509_9BACL</name>
<dbReference type="Proteomes" id="UP001213979">
    <property type="component" value="Unassembled WGS sequence"/>
</dbReference>
<accession>A0ABT5W509</accession>